<dbReference type="AlphaFoldDB" id="A0A8R7REM1"/>
<evidence type="ECO:0000313" key="2">
    <source>
        <dbReference type="Proteomes" id="UP000015106"/>
    </source>
</evidence>
<reference evidence="2" key="1">
    <citation type="journal article" date="2013" name="Nature">
        <title>Draft genome of the wheat A-genome progenitor Triticum urartu.</title>
        <authorList>
            <person name="Ling H.Q."/>
            <person name="Zhao S."/>
            <person name="Liu D."/>
            <person name="Wang J."/>
            <person name="Sun H."/>
            <person name="Zhang C."/>
            <person name="Fan H."/>
            <person name="Li D."/>
            <person name="Dong L."/>
            <person name="Tao Y."/>
            <person name="Gao C."/>
            <person name="Wu H."/>
            <person name="Li Y."/>
            <person name="Cui Y."/>
            <person name="Guo X."/>
            <person name="Zheng S."/>
            <person name="Wang B."/>
            <person name="Yu K."/>
            <person name="Liang Q."/>
            <person name="Yang W."/>
            <person name="Lou X."/>
            <person name="Chen J."/>
            <person name="Feng M."/>
            <person name="Jian J."/>
            <person name="Zhang X."/>
            <person name="Luo G."/>
            <person name="Jiang Y."/>
            <person name="Liu J."/>
            <person name="Wang Z."/>
            <person name="Sha Y."/>
            <person name="Zhang B."/>
            <person name="Wu H."/>
            <person name="Tang D."/>
            <person name="Shen Q."/>
            <person name="Xue P."/>
            <person name="Zou S."/>
            <person name="Wang X."/>
            <person name="Liu X."/>
            <person name="Wang F."/>
            <person name="Yang Y."/>
            <person name="An X."/>
            <person name="Dong Z."/>
            <person name="Zhang K."/>
            <person name="Zhang X."/>
            <person name="Luo M.C."/>
            <person name="Dvorak J."/>
            <person name="Tong Y."/>
            <person name="Wang J."/>
            <person name="Yang H."/>
            <person name="Li Z."/>
            <person name="Wang D."/>
            <person name="Zhang A."/>
            <person name="Wang J."/>
        </authorList>
    </citation>
    <scope>NUCLEOTIDE SEQUENCE</scope>
    <source>
        <strain evidence="2">cv. G1812</strain>
    </source>
</reference>
<sequence>AITCGRVPAGFKPRWKHAWYAPGSSVQKAPNHLLLAHVHADAVPADLQVDDIAVQWVKSDNLWRRLLRQGQPWVVSIRPEPAEHHAVLQRPAAALVVEREGAEHERLPAPHLGVAQPSLADPHAPVPAHCR</sequence>
<evidence type="ECO:0000313" key="1">
    <source>
        <dbReference type="EnsemblPlants" id="TuG1812S0003206800.01.T01.s_cds35085"/>
    </source>
</evidence>
<proteinExistence type="predicted"/>
<dbReference type="Proteomes" id="UP000015106">
    <property type="component" value="Unassembled WGS sequence"/>
</dbReference>
<keyword evidence="2" id="KW-1185">Reference proteome</keyword>
<protein>
    <submittedName>
        <fullName evidence="1">Uncharacterized protein</fullName>
    </submittedName>
</protein>
<name>A0A8R7REM1_TRIUA</name>
<organism evidence="1 2">
    <name type="scientific">Triticum urartu</name>
    <name type="common">Red wild einkorn</name>
    <name type="synonym">Crithodium urartu</name>
    <dbReference type="NCBI Taxonomy" id="4572"/>
    <lineage>
        <taxon>Eukaryota</taxon>
        <taxon>Viridiplantae</taxon>
        <taxon>Streptophyta</taxon>
        <taxon>Embryophyta</taxon>
        <taxon>Tracheophyta</taxon>
        <taxon>Spermatophyta</taxon>
        <taxon>Magnoliopsida</taxon>
        <taxon>Liliopsida</taxon>
        <taxon>Poales</taxon>
        <taxon>Poaceae</taxon>
        <taxon>BOP clade</taxon>
        <taxon>Pooideae</taxon>
        <taxon>Triticodae</taxon>
        <taxon>Triticeae</taxon>
        <taxon>Triticinae</taxon>
        <taxon>Triticum</taxon>
    </lineage>
</organism>
<reference evidence="1" key="2">
    <citation type="submission" date="2022-06" db="UniProtKB">
        <authorList>
            <consortium name="EnsemblPlants"/>
        </authorList>
    </citation>
    <scope>IDENTIFICATION</scope>
</reference>
<accession>A0A8R7REM1</accession>
<dbReference type="Gramene" id="TuG1812S0003206800.01.T01">
    <property type="protein sequence ID" value="TuG1812S0003206800.01.T01.s_cds35085"/>
    <property type="gene ID" value="TuG1812S0003206800.01"/>
</dbReference>
<dbReference type="EnsemblPlants" id="TuG1812S0003206800.01.T01">
    <property type="protein sequence ID" value="TuG1812S0003206800.01.T01.s_cds35085"/>
    <property type="gene ID" value="TuG1812S0003206800.01"/>
</dbReference>